<protein>
    <recommendedName>
        <fullName evidence="5">HTH tetR-type domain-containing protein</fullName>
    </recommendedName>
</protein>
<dbReference type="InterPro" id="IPR036271">
    <property type="entry name" value="Tet_transcr_reg_TetR-rel_C_sf"/>
</dbReference>
<dbReference type="EMBL" id="LLZU01000036">
    <property type="protein sequence ID" value="KRV47511.1"/>
    <property type="molecule type" value="Genomic_DNA"/>
</dbReference>
<dbReference type="Gene3D" id="1.10.357.10">
    <property type="entry name" value="Tetracycline Repressor, domain 2"/>
    <property type="match status" value="1"/>
</dbReference>
<accession>A0A0T6LN52</accession>
<proteinExistence type="predicted"/>
<dbReference type="PROSITE" id="PS50977">
    <property type="entry name" value="HTH_TETR_2"/>
    <property type="match status" value="1"/>
</dbReference>
<organism evidence="6 7">
    <name type="scientific">Wenjunlia vitaminophila</name>
    <name type="common">Streptomyces vitaminophilus</name>
    <dbReference type="NCBI Taxonomy" id="76728"/>
    <lineage>
        <taxon>Bacteria</taxon>
        <taxon>Bacillati</taxon>
        <taxon>Actinomycetota</taxon>
        <taxon>Actinomycetes</taxon>
        <taxon>Kitasatosporales</taxon>
        <taxon>Streptomycetaceae</taxon>
        <taxon>Wenjunlia</taxon>
    </lineage>
</organism>
<evidence type="ECO:0000256" key="2">
    <source>
        <dbReference type="ARBA" id="ARBA00023125"/>
    </source>
</evidence>
<dbReference type="GO" id="GO:0000976">
    <property type="term" value="F:transcription cis-regulatory region binding"/>
    <property type="evidence" value="ECO:0007669"/>
    <property type="project" value="TreeGrafter"/>
</dbReference>
<evidence type="ECO:0000313" key="7">
    <source>
        <dbReference type="Proteomes" id="UP000050867"/>
    </source>
</evidence>
<evidence type="ECO:0000256" key="4">
    <source>
        <dbReference type="PROSITE-ProRule" id="PRU00335"/>
    </source>
</evidence>
<dbReference type="OrthoDB" id="71867at2"/>
<dbReference type="SUPFAM" id="SSF46689">
    <property type="entry name" value="Homeodomain-like"/>
    <property type="match status" value="1"/>
</dbReference>
<keyword evidence="1" id="KW-0805">Transcription regulation</keyword>
<keyword evidence="7" id="KW-1185">Reference proteome</keyword>
<dbReference type="PANTHER" id="PTHR30055:SF234">
    <property type="entry name" value="HTH-TYPE TRANSCRIPTIONAL REGULATOR BETI"/>
    <property type="match status" value="1"/>
</dbReference>
<dbReference type="AlphaFoldDB" id="A0A0T6LN52"/>
<dbReference type="PANTHER" id="PTHR30055">
    <property type="entry name" value="HTH-TYPE TRANSCRIPTIONAL REGULATOR RUTR"/>
    <property type="match status" value="1"/>
</dbReference>
<evidence type="ECO:0000313" key="6">
    <source>
        <dbReference type="EMBL" id="KRV47511.1"/>
    </source>
</evidence>
<dbReference type="InterPro" id="IPR009057">
    <property type="entry name" value="Homeodomain-like_sf"/>
</dbReference>
<dbReference type="Gene3D" id="1.10.10.60">
    <property type="entry name" value="Homeodomain-like"/>
    <property type="match status" value="1"/>
</dbReference>
<evidence type="ECO:0000256" key="1">
    <source>
        <dbReference type="ARBA" id="ARBA00023015"/>
    </source>
</evidence>
<dbReference type="STRING" id="76728.AQ490_06320"/>
<dbReference type="GO" id="GO:0003700">
    <property type="term" value="F:DNA-binding transcription factor activity"/>
    <property type="evidence" value="ECO:0007669"/>
    <property type="project" value="TreeGrafter"/>
</dbReference>
<dbReference type="InterPro" id="IPR025996">
    <property type="entry name" value="MT1864/Rv1816-like_C"/>
</dbReference>
<gene>
    <name evidence="6" type="ORF">AQ490_06320</name>
</gene>
<comment type="caution">
    <text evidence="6">The sequence shown here is derived from an EMBL/GenBank/DDBJ whole genome shotgun (WGS) entry which is preliminary data.</text>
</comment>
<dbReference type="Proteomes" id="UP000050867">
    <property type="component" value="Unassembled WGS sequence"/>
</dbReference>
<feature type="domain" description="HTH tetR-type" evidence="5">
    <location>
        <begin position="5"/>
        <end position="65"/>
    </location>
</feature>
<dbReference type="Pfam" id="PF13305">
    <property type="entry name" value="TetR_C_33"/>
    <property type="match status" value="1"/>
</dbReference>
<dbReference type="RefSeq" id="WP_018384023.1">
    <property type="nucleotide sequence ID" value="NZ_LLZU01000036.1"/>
</dbReference>
<evidence type="ECO:0000256" key="3">
    <source>
        <dbReference type="ARBA" id="ARBA00023163"/>
    </source>
</evidence>
<keyword evidence="3" id="KW-0804">Transcription</keyword>
<dbReference type="InterPro" id="IPR050109">
    <property type="entry name" value="HTH-type_TetR-like_transc_reg"/>
</dbReference>
<sequence length="191" mass="20697">MARAGLTPRVVVDVALDLVDERGADALTLAAVAKRAGVATPSLYKHIGGLADLRRMVATRVVEGLAQELNAAVLGLSGRDAVRALLRAYRSHVRSRPHRVRFLETAPTPDDPEASRAYRVAVDVMFAALRTYDLVEGERVRTTRLLRSMVHGFVVLEVAGGFGLPEDVDATFEELLDDAEALLDRRAPSTA</sequence>
<dbReference type="eggNOG" id="COG1309">
    <property type="taxonomic scope" value="Bacteria"/>
</dbReference>
<keyword evidence="2 4" id="KW-0238">DNA-binding</keyword>
<feature type="DNA-binding region" description="H-T-H motif" evidence="4">
    <location>
        <begin position="28"/>
        <end position="47"/>
    </location>
</feature>
<dbReference type="InterPro" id="IPR001647">
    <property type="entry name" value="HTH_TetR"/>
</dbReference>
<reference evidence="6 7" key="1">
    <citation type="submission" date="2015-10" db="EMBL/GenBank/DDBJ databases">
        <title>Draft genome sequence of pyrrolomycin-producing Streptomyces vitaminophilus.</title>
        <authorList>
            <person name="Graham D.E."/>
            <person name="Mahan K.M."/>
            <person name="Klingeman D.M."/>
            <person name="Hettich R.L."/>
            <person name="Parry R.J."/>
        </authorList>
    </citation>
    <scope>NUCLEOTIDE SEQUENCE [LARGE SCALE GENOMIC DNA]</scope>
    <source>
        <strain evidence="6 7">ATCC 31673</strain>
    </source>
</reference>
<name>A0A0T6LN52_WENVI</name>
<evidence type="ECO:0000259" key="5">
    <source>
        <dbReference type="PROSITE" id="PS50977"/>
    </source>
</evidence>
<dbReference type="Pfam" id="PF00440">
    <property type="entry name" value="TetR_N"/>
    <property type="match status" value="1"/>
</dbReference>
<dbReference type="PRINTS" id="PR00455">
    <property type="entry name" value="HTHTETR"/>
</dbReference>
<dbReference type="SUPFAM" id="SSF48498">
    <property type="entry name" value="Tetracyclin repressor-like, C-terminal domain"/>
    <property type="match status" value="1"/>
</dbReference>